<organism evidence="3 4">
    <name type="scientific">Halteria grandinella</name>
    <dbReference type="NCBI Taxonomy" id="5974"/>
    <lineage>
        <taxon>Eukaryota</taxon>
        <taxon>Sar</taxon>
        <taxon>Alveolata</taxon>
        <taxon>Ciliophora</taxon>
        <taxon>Intramacronucleata</taxon>
        <taxon>Spirotrichea</taxon>
        <taxon>Stichotrichia</taxon>
        <taxon>Sporadotrichida</taxon>
        <taxon>Halteriidae</taxon>
        <taxon>Halteria</taxon>
    </lineage>
</organism>
<dbReference type="GO" id="GO:0032273">
    <property type="term" value="P:positive regulation of protein polymerization"/>
    <property type="evidence" value="ECO:0007669"/>
    <property type="project" value="TreeGrafter"/>
</dbReference>
<dbReference type="EMBL" id="RRYP01002138">
    <property type="protein sequence ID" value="TNV85112.1"/>
    <property type="molecule type" value="Genomic_DNA"/>
</dbReference>
<dbReference type="GO" id="GO:0005874">
    <property type="term" value="C:microtubule"/>
    <property type="evidence" value="ECO:0007669"/>
    <property type="project" value="TreeGrafter"/>
</dbReference>
<dbReference type="Proteomes" id="UP000785679">
    <property type="component" value="Unassembled WGS sequence"/>
</dbReference>
<dbReference type="GO" id="GO:0015631">
    <property type="term" value="F:tubulin binding"/>
    <property type="evidence" value="ECO:0007669"/>
    <property type="project" value="InterPro"/>
</dbReference>
<dbReference type="SUPFAM" id="SSF47473">
    <property type="entry name" value="EF-hand"/>
    <property type="match status" value="1"/>
</dbReference>
<gene>
    <name evidence="3" type="ORF">FGO68_gene482</name>
</gene>
<dbReference type="GO" id="GO:0001578">
    <property type="term" value="P:microtubule bundle formation"/>
    <property type="evidence" value="ECO:0007669"/>
    <property type="project" value="TreeGrafter"/>
</dbReference>
<comment type="similarity">
    <text evidence="1">Belongs to the TPPP family.</text>
</comment>
<dbReference type="InterPro" id="IPR008907">
    <property type="entry name" value="TPP/p25"/>
</dbReference>
<feature type="compositionally biased region" description="Polar residues" evidence="2">
    <location>
        <begin position="147"/>
        <end position="160"/>
    </location>
</feature>
<feature type="region of interest" description="Disordered" evidence="2">
    <location>
        <begin position="98"/>
        <end position="123"/>
    </location>
</feature>
<protein>
    <submittedName>
        <fullName evidence="3">Uncharacterized protein</fullName>
    </submittedName>
</protein>
<comment type="caution">
    <text evidence="3">The sequence shown here is derived from an EMBL/GenBank/DDBJ whole genome shotgun (WGS) entry which is preliminary data.</text>
</comment>
<dbReference type="InterPro" id="IPR011992">
    <property type="entry name" value="EF-hand-dom_pair"/>
</dbReference>
<dbReference type="PANTHER" id="PTHR12932">
    <property type="entry name" value="P25 ALPHA-RELATED"/>
    <property type="match status" value="1"/>
</dbReference>
<dbReference type="Gene3D" id="1.10.238.10">
    <property type="entry name" value="EF-hand"/>
    <property type="match status" value="2"/>
</dbReference>
<feature type="compositionally biased region" description="Polar residues" evidence="2">
    <location>
        <begin position="35"/>
        <end position="45"/>
    </location>
</feature>
<dbReference type="AlphaFoldDB" id="A0A8J8T7B2"/>
<reference evidence="3" key="1">
    <citation type="submission" date="2019-06" db="EMBL/GenBank/DDBJ databases">
        <authorList>
            <person name="Zheng W."/>
        </authorList>
    </citation>
    <scope>NUCLEOTIDE SEQUENCE</scope>
    <source>
        <strain evidence="3">QDHG01</strain>
    </source>
</reference>
<evidence type="ECO:0000256" key="2">
    <source>
        <dbReference type="SAM" id="MobiDB-lite"/>
    </source>
</evidence>
<dbReference type="PANTHER" id="PTHR12932:SF9">
    <property type="entry name" value="TUBULIN POLYMERIZATION-PROMOTING PROTEIN HOMOLOG"/>
    <property type="match status" value="1"/>
</dbReference>
<feature type="region of interest" description="Disordered" evidence="2">
    <location>
        <begin position="1"/>
        <end position="79"/>
    </location>
</feature>
<evidence type="ECO:0000313" key="3">
    <source>
        <dbReference type="EMBL" id="TNV85112.1"/>
    </source>
</evidence>
<accession>A0A8J8T7B2</accession>
<keyword evidence="4" id="KW-1185">Reference proteome</keyword>
<feature type="region of interest" description="Disordered" evidence="2">
    <location>
        <begin position="140"/>
        <end position="165"/>
    </location>
</feature>
<evidence type="ECO:0000256" key="1">
    <source>
        <dbReference type="ARBA" id="ARBA00010994"/>
    </source>
</evidence>
<dbReference type="GO" id="GO:0046785">
    <property type="term" value="P:microtubule polymerization"/>
    <property type="evidence" value="ECO:0007669"/>
    <property type="project" value="InterPro"/>
</dbReference>
<evidence type="ECO:0000313" key="4">
    <source>
        <dbReference type="Proteomes" id="UP000785679"/>
    </source>
</evidence>
<sequence>MVSPQKRLPEPKRNSQLSGLKPVRGKSREMPVAVSRNTEQTQRAATQKIVKEQPIEQSQNESVITSREEQKYVMPSEQQQQHVVDAYYDSATQIEDFSQQEEQHRPNTEIGVRQNSGEQGVDAPYTQRVDTHVMQEYLDRQSPKRPVTSQSAFQQASQHLMSPDKASKMSEEELLRSTLEKLFVYYCEFSLDKGQIFIKQASFIKLLKDAQIIDERRARLSEKEINLQISKELLNPLIKSLDFQSFLNMLVKLALLKQVKGVENPRQAVDHLLQMHILPLLENIEESIKYQRTNSNHISSITLNGQYISNISIESLQEIMLKEEDFSIMRSLREIFRLMYEKYFLNQTKNENILKRLFKFLKDFEIAPYLINTKSAFMIYYFTSVSQCRPDETIIDLPNPQQMHHFNQDILALTARSALRKVTRQSIQHTLAAQVQQDHSELTFNQFLLIIFRIAVVFFDINYKGGNLNEVKNFKKLLSLLSRIELTQGFATFIGVLRQSKASKIAGTNLTPPKQVLMQLYLNEQVFSSQNELEYVRDVYLAQECDAYIISKLLMENLEKPYEDKQNDVQKQMVLQQSQDELDGFFDQTGDIMLKIFQQYCSFGDPLNTNKLKSSKFIKLFTDMNMVNSTINPIIDDAKSVANQSMLSYRNYHSNTTTKPKSVKRSHTPQQAALEIIYDNKLAFKKVEKHEVDLIFKKVASQKSSVNFLMKGQGTNFQATASRITSNREGSVPRSSTNSAVEVSQNQNSINFTEFKAALFEASKIICQTSLDSHQACIEFIKLKLMPLAVIQNEDRCIQNNKIANMLKFLESEEVITLLSDLHGVISPIYEVYSSKRTNYLDFDAFMRLCTDFSVFPDVINKSDGYRIFMNLAFPHEAIVPGGGIGSISNTDSSHFGGGSRIDTKQSTILFSNKKASIQQKTQVVHVLDIHLFVEALAFSALHIDGTNSFLILPQTQIGFEKILLLIEKMSVSEGLKRMKEKRFEDKIKTMGAVEKIDLMAPFRKKYAQYFELREREANLSRSLKIRHSAFKSLIMMDPLSNLTATPHPPTTHSSQFVTFGSSSAKKRINTSTLIGGPPINASNGGGLTARSIENKADLFSMVMGKNIEQI</sequence>
<dbReference type="OrthoDB" id="311094at2759"/>
<name>A0A8J8T7B2_HALGN</name>
<feature type="compositionally biased region" description="Polar residues" evidence="2">
    <location>
        <begin position="55"/>
        <end position="65"/>
    </location>
</feature>
<proteinExistence type="inferred from homology"/>